<feature type="transmembrane region" description="Helical" evidence="1">
    <location>
        <begin position="12"/>
        <end position="35"/>
    </location>
</feature>
<evidence type="ECO:0000313" key="3">
    <source>
        <dbReference type="EMBL" id="MFD2463391.1"/>
    </source>
</evidence>
<feature type="domain" description="DUF2231" evidence="2">
    <location>
        <begin position="7"/>
        <end position="164"/>
    </location>
</feature>
<dbReference type="RefSeq" id="WP_345400057.1">
    <property type="nucleotide sequence ID" value="NZ_BAABHG010000011.1"/>
</dbReference>
<keyword evidence="4" id="KW-1185">Reference proteome</keyword>
<evidence type="ECO:0000259" key="2">
    <source>
        <dbReference type="Pfam" id="PF09990"/>
    </source>
</evidence>
<feature type="transmembrane region" description="Helical" evidence="1">
    <location>
        <begin position="83"/>
        <end position="104"/>
    </location>
</feature>
<dbReference type="Pfam" id="PF09990">
    <property type="entry name" value="DUF2231"/>
    <property type="match status" value="1"/>
</dbReference>
<dbReference type="InterPro" id="IPR019251">
    <property type="entry name" value="DUF2231_TM"/>
</dbReference>
<feature type="transmembrane region" description="Helical" evidence="1">
    <location>
        <begin position="130"/>
        <end position="151"/>
    </location>
</feature>
<evidence type="ECO:0000256" key="1">
    <source>
        <dbReference type="SAM" id="Phobius"/>
    </source>
</evidence>
<name>A0ABW5GRC7_9PSEU</name>
<keyword evidence="1" id="KW-1133">Transmembrane helix</keyword>
<dbReference type="Proteomes" id="UP001597419">
    <property type="component" value="Unassembled WGS sequence"/>
</dbReference>
<feature type="transmembrane region" description="Helical" evidence="1">
    <location>
        <begin position="42"/>
        <end position="63"/>
    </location>
</feature>
<sequence>MPVFITGLPLHVLVVHAVVVLVPLAVLASIVVAAWPAARRRYGWPAVGFALVATALIPIATGSGEDLRDRLVPTDLIRQHAHLGDQLLVFVAALFVLVTALVGFDHHRRRLAEKASVEQSEPVPARGRKAVVVVLAVLTVGFGATSAVQVVRIGDSGARAAWARTQYVAPQPHHRNG</sequence>
<reference evidence="4" key="1">
    <citation type="journal article" date="2019" name="Int. J. Syst. Evol. Microbiol.">
        <title>The Global Catalogue of Microorganisms (GCM) 10K type strain sequencing project: providing services to taxonomists for standard genome sequencing and annotation.</title>
        <authorList>
            <consortium name="The Broad Institute Genomics Platform"/>
            <consortium name="The Broad Institute Genome Sequencing Center for Infectious Disease"/>
            <person name="Wu L."/>
            <person name="Ma J."/>
        </authorList>
    </citation>
    <scope>NUCLEOTIDE SEQUENCE [LARGE SCALE GENOMIC DNA]</scope>
    <source>
        <strain evidence="4">CGMCC 4.7643</strain>
    </source>
</reference>
<gene>
    <name evidence="3" type="ORF">ACFSYJ_32600</name>
</gene>
<evidence type="ECO:0000313" key="4">
    <source>
        <dbReference type="Proteomes" id="UP001597419"/>
    </source>
</evidence>
<dbReference type="EMBL" id="JBHUKU010000021">
    <property type="protein sequence ID" value="MFD2463391.1"/>
    <property type="molecule type" value="Genomic_DNA"/>
</dbReference>
<organism evidence="3 4">
    <name type="scientific">Amycolatopsis samaneae</name>
    <dbReference type="NCBI Taxonomy" id="664691"/>
    <lineage>
        <taxon>Bacteria</taxon>
        <taxon>Bacillati</taxon>
        <taxon>Actinomycetota</taxon>
        <taxon>Actinomycetes</taxon>
        <taxon>Pseudonocardiales</taxon>
        <taxon>Pseudonocardiaceae</taxon>
        <taxon>Amycolatopsis</taxon>
    </lineage>
</organism>
<comment type="caution">
    <text evidence="3">The sequence shown here is derived from an EMBL/GenBank/DDBJ whole genome shotgun (WGS) entry which is preliminary data.</text>
</comment>
<proteinExistence type="predicted"/>
<keyword evidence="1" id="KW-0812">Transmembrane</keyword>
<protein>
    <submittedName>
        <fullName evidence="3">DUF2231 domain-containing protein</fullName>
    </submittedName>
</protein>
<accession>A0ABW5GRC7</accession>
<keyword evidence="1" id="KW-0472">Membrane</keyword>